<keyword evidence="5" id="KW-0064">Aspartyl protease</keyword>
<evidence type="ECO:0000256" key="8">
    <source>
        <dbReference type="ARBA" id="ARBA00023136"/>
    </source>
</evidence>
<evidence type="ECO:0000256" key="9">
    <source>
        <dbReference type="RuleBase" id="RU004181"/>
    </source>
</evidence>
<dbReference type="EMBL" id="DWUW01000045">
    <property type="protein sequence ID" value="HJD30603.1"/>
    <property type="molecule type" value="Genomic_DNA"/>
</dbReference>
<comment type="caution">
    <text evidence="11">The sequence shown here is derived from an EMBL/GenBank/DDBJ whole genome shotgun (WGS) entry which is preliminary data.</text>
</comment>
<keyword evidence="6" id="KW-0378">Hydrolase</keyword>
<dbReference type="PRINTS" id="PR00781">
    <property type="entry name" value="LIPOSIGPTASE"/>
</dbReference>
<evidence type="ECO:0000256" key="4">
    <source>
        <dbReference type="ARBA" id="ARBA00022692"/>
    </source>
</evidence>
<proteinExistence type="inferred from homology"/>
<keyword evidence="4 10" id="KW-0812">Transmembrane</keyword>
<evidence type="ECO:0000256" key="3">
    <source>
        <dbReference type="ARBA" id="ARBA00022670"/>
    </source>
</evidence>
<name>A0A9D2QZ12_9FIRM</name>
<reference evidence="11" key="2">
    <citation type="submission" date="2021-04" db="EMBL/GenBank/DDBJ databases">
        <authorList>
            <person name="Gilroy R."/>
        </authorList>
    </citation>
    <scope>NUCLEOTIDE SEQUENCE</scope>
    <source>
        <strain evidence="11">ChiHjej8B7-25341</strain>
    </source>
</reference>
<dbReference type="GO" id="GO:0006508">
    <property type="term" value="P:proteolysis"/>
    <property type="evidence" value="ECO:0007669"/>
    <property type="project" value="UniProtKB-KW"/>
</dbReference>
<feature type="transmembrane region" description="Helical" evidence="10">
    <location>
        <begin position="59"/>
        <end position="79"/>
    </location>
</feature>
<dbReference type="PANTHER" id="PTHR33695:SF1">
    <property type="entry name" value="LIPOPROTEIN SIGNAL PEPTIDASE"/>
    <property type="match status" value="1"/>
</dbReference>
<organism evidence="11 12">
    <name type="scientific">Candidatus Eisenbergiella stercorigallinarum</name>
    <dbReference type="NCBI Taxonomy" id="2838557"/>
    <lineage>
        <taxon>Bacteria</taxon>
        <taxon>Bacillati</taxon>
        <taxon>Bacillota</taxon>
        <taxon>Clostridia</taxon>
        <taxon>Lachnospirales</taxon>
        <taxon>Lachnospiraceae</taxon>
        <taxon>Eisenbergiella</taxon>
    </lineage>
</organism>
<evidence type="ECO:0000256" key="6">
    <source>
        <dbReference type="ARBA" id="ARBA00022801"/>
    </source>
</evidence>
<evidence type="ECO:0000256" key="5">
    <source>
        <dbReference type="ARBA" id="ARBA00022750"/>
    </source>
</evidence>
<evidence type="ECO:0000256" key="7">
    <source>
        <dbReference type="ARBA" id="ARBA00022989"/>
    </source>
</evidence>
<keyword evidence="7 10" id="KW-1133">Transmembrane helix</keyword>
<dbReference type="Proteomes" id="UP000823851">
    <property type="component" value="Unassembled WGS sequence"/>
</dbReference>
<accession>A0A9D2QZ12</accession>
<protein>
    <submittedName>
        <fullName evidence="11">Signal peptidase II</fullName>
    </submittedName>
</protein>
<sequence length="157" mass="17443">MKYLGLTAAIFTGDLFLKNRMEKELEPGKTKEILKGRVLLRKYHNEGACLNLGEKKTKAVAAVSLLLTGALSLVFLFTLTKRGCSALKTGLSLLLGGAWSNTYDRLKRKYVVDYFSINVKWKPLRQIIFNLSDFCILIGALIVAFTGDSLADNSDFT</sequence>
<keyword evidence="8 10" id="KW-0472">Membrane</keyword>
<evidence type="ECO:0000313" key="11">
    <source>
        <dbReference type="EMBL" id="HJD30603.1"/>
    </source>
</evidence>
<keyword evidence="3" id="KW-0645">Protease</keyword>
<evidence type="ECO:0000256" key="2">
    <source>
        <dbReference type="ARBA" id="ARBA00022475"/>
    </source>
</evidence>
<dbReference type="AlphaFoldDB" id="A0A9D2QZ12"/>
<evidence type="ECO:0000256" key="10">
    <source>
        <dbReference type="SAM" id="Phobius"/>
    </source>
</evidence>
<dbReference type="InterPro" id="IPR001872">
    <property type="entry name" value="Peptidase_A8"/>
</dbReference>
<dbReference type="PANTHER" id="PTHR33695">
    <property type="entry name" value="LIPOPROTEIN SIGNAL PEPTIDASE"/>
    <property type="match status" value="1"/>
</dbReference>
<dbReference type="GO" id="GO:0016020">
    <property type="term" value="C:membrane"/>
    <property type="evidence" value="ECO:0007669"/>
    <property type="project" value="InterPro"/>
</dbReference>
<dbReference type="Pfam" id="PF01252">
    <property type="entry name" value="Peptidase_A8"/>
    <property type="match status" value="1"/>
</dbReference>
<dbReference type="GO" id="GO:0004190">
    <property type="term" value="F:aspartic-type endopeptidase activity"/>
    <property type="evidence" value="ECO:0007669"/>
    <property type="project" value="UniProtKB-KW"/>
</dbReference>
<gene>
    <name evidence="11" type="ORF">H9912_01540</name>
</gene>
<evidence type="ECO:0000313" key="12">
    <source>
        <dbReference type="Proteomes" id="UP000823851"/>
    </source>
</evidence>
<evidence type="ECO:0000256" key="1">
    <source>
        <dbReference type="ARBA" id="ARBA00006139"/>
    </source>
</evidence>
<keyword evidence="2" id="KW-1003">Cell membrane</keyword>
<feature type="transmembrane region" description="Helical" evidence="10">
    <location>
        <begin position="127"/>
        <end position="147"/>
    </location>
</feature>
<comment type="similarity">
    <text evidence="1 9">Belongs to the peptidase A8 family.</text>
</comment>
<reference evidence="11" key="1">
    <citation type="journal article" date="2021" name="PeerJ">
        <title>Extensive microbial diversity within the chicken gut microbiome revealed by metagenomics and culture.</title>
        <authorList>
            <person name="Gilroy R."/>
            <person name="Ravi A."/>
            <person name="Getino M."/>
            <person name="Pursley I."/>
            <person name="Horton D.L."/>
            <person name="Alikhan N.F."/>
            <person name="Baker D."/>
            <person name="Gharbi K."/>
            <person name="Hall N."/>
            <person name="Watson M."/>
            <person name="Adriaenssens E.M."/>
            <person name="Foster-Nyarko E."/>
            <person name="Jarju S."/>
            <person name="Secka A."/>
            <person name="Antonio M."/>
            <person name="Oren A."/>
            <person name="Chaudhuri R.R."/>
            <person name="La Ragione R."/>
            <person name="Hildebrand F."/>
            <person name="Pallen M.J."/>
        </authorList>
    </citation>
    <scope>NUCLEOTIDE SEQUENCE</scope>
    <source>
        <strain evidence="11">ChiHjej8B7-25341</strain>
    </source>
</reference>